<gene>
    <name evidence="1" type="ORF">GCM10009825_37750</name>
</gene>
<organism evidence="1 2">
    <name type="scientific">Arthrobacter humicola</name>
    <dbReference type="NCBI Taxonomy" id="409291"/>
    <lineage>
        <taxon>Bacteria</taxon>
        <taxon>Bacillati</taxon>
        <taxon>Actinomycetota</taxon>
        <taxon>Actinomycetes</taxon>
        <taxon>Micrococcales</taxon>
        <taxon>Micrococcaceae</taxon>
        <taxon>Arthrobacter</taxon>
    </lineage>
</organism>
<dbReference type="RefSeq" id="WP_344367912.1">
    <property type="nucleotide sequence ID" value="NZ_BAAAQB010000041.1"/>
</dbReference>
<evidence type="ECO:0000313" key="1">
    <source>
        <dbReference type="EMBL" id="GAA2145286.1"/>
    </source>
</evidence>
<protein>
    <submittedName>
        <fullName evidence="1">Uncharacterized protein</fullName>
    </submittedName>
</protein>
<accession>A0ABN2ZPV1</accession>
<evidence type="ECO:0000313" key="2">
    <source>
        <dbReference type="Proteomes" id="UP001500102"/>
    </source>
</evidence>
<keyword evidence="2" id="KW-1185">Reference proteome</keyword>
<dbReference type="EMBL" id="BAAAQB010000041">
    <property type="protein sequence ID" value="GAA2145286.1"/>
    <property type="molecule type" value="Genomic_DNA"/>
</dbReference>
<comment type="caution">
    <text evidence="1">The sequence shown here is derived from an EMBL/GenBank/DDBJ whole genome shotgun (WGS) entry which is preliminary data.</text>
</comment>
<name>A0ABN2ZPV1_9MICC</name>
<dbReference type="Proteomes" id="UP001500102">
    <property type="component" value="Unassembled WGS sequence"/>
</dbReference>
<proteinExistence type="predicted"/>
<reference evidence="1 2" key="1">
    <citation type="journal article" date="2019" name="Int. J. Syst. Evol. Microbiol.">
        <title>The Global Catalogue of Microorganisms (GCM) 10K type strain sequencing project: providing services to taxonomists for standard genome sequencing and annotation.</title>
        <authorList>
            <consortium name="The Broad Institute Genomics Platform"/>
            <consortium name="The Broad Institute Genome Sequencing Center for Infectious Disease"/>
            <person name="Wu L."/>
            <person name="Ma J."/>
        </authorList>
    </citation>
    <scope>NUCLEOTIDE SEQUENCE [LARGE SCALE GENOMIC DNA]</scope>
    <source>
        <strain evidence="1 2">JCM 15921</strain>
    </source>
</reference>
<sequence>MSFEHAGRRPKAEITHALVAGGAANETVPGIYESARRAAADRMERILGRASKRLLKRSVPTSLAAVTSGTDWTTWHFVALSLGWPLENEDDGTAFLSVDGRICFYRRSTTFGGDEFLTSDTVLSTFEGGSAIKKLVNPKALVPESGRVISLPARKPGKEPAWMTAPQRLVEFTGNRAVARWPRTALDNLVNVDFDRKGKVWLTYPRWDSHQSISLKEWITLSTAKLISLE</sequence>